<dbReference type="SUPFAM" id="SSF55136">
    <property type="entry name" value="Probable bacterial effector-binding domain"/>
    <property type="match status" value="1"/>
</dbReference>
<dbReference type="InterPro" id="IPR018060">
    <property type="entry name" value="HTH_AraC"/>
</dbReference>
<evidence type="ECO:0000256" key="3">
    <source>
        <dbReference type="ARBA" id="ARBA00023163"/>
    </source>
</evidence>
<dbReference type="GO" id="GO:0003700">
    <property type="term" value="F:DNA-binding transcription factor activity"/>
    <property type="evidence" value="ECO:0007669"/>
    <property type="project" value="InterPro"/>
</dbReference>
<evidence type="ECO:0000313" key="6">
    <source>
        <dbReference type="EMBL" id="ARE87519.1"/>
    </source>
</evidence>
<dbReference type="InterPro" id="IPR018062">
    <property type="entry name" value="HTH_AraC-typ_CS"/>
</dbReference>
<keyword evidence="3" id="KW-0804">Transcription</keyword>
<dbReference type="Pfam" id="PF14526">
    <property type="entry name" value="Cass2"/>
    <property type="match status" value="1"/>
</dbReference>
<protein>
    <submittedName>
        <fullName evidence="5">AraC family transcriptional regulator</fullName>
    </submittedName>
    <submittedName>
        <fullName evidence="6">Transposon Tn10 TetD protein</fullName>
    </submittedName>
</protein>
<evidence type="ECO:0000313" key="8">
    <source>
        <dbReference type="Proteomes" id="UP000192478"/>
    </source>
</evidence>
<gene>
    <name evidence="6" type="primary">tetD_1</name>
    <name evidence="5" type="ORF">BJL90_14875</name>
    <name evidence="6" type="ORF">CLFO_19190</name>
</gene>
<name>A0AAC9RKV2_9CLOT</name>
<dbReference type="Proteomes" id="UP000177894">
    <property type="component" value="Chromosome"/>
</dbReference>
<sequence>MESWQAVQQTLDFIENNLSEKIGIEQLSQMACLSPFYYQRLFRRLVSKPVMEYVKLRRLANASEALTSGNHRIIDVGLALGFEHHETFTRSFKDAYGLTPDAYRKQPRPLSHFIKPDLSMKYHLIDENVPLVANGIILEVSRRNFRRNLPFSRHFTGLSIETKFSDNPSIDFLAELWHNFHNKKSVIDNLKQDGNEIGVGSPSEKEGYLRYFAGAEVDSSNTQNEFTHFEMSAGKYVVCRFEAENFHLLTTDALDKAVKYMYGTWLLKNEIKTELLMLELYLDISPEGTAMEIWFKIIDD</sequence>
<dbReference type="PANTHER" id="PTHR47504:SF5">
    <property type="entry name" value="RIGHT ORIGIN-BINDING PROTEIN"/>
    <property type="match status" value="1"/>
</dbReference>
<dbReference type="SUPFAM" id="SSF46689">
    <property type="entry name" value="Homeodomain-like"/>
    <property type="match status" value="2"/>
</dbReference>
<evidence type="ECO:0000259" key="4">
    <source>
        <dbReference type="PROSITE" id="PS01124"/>
    </source>
</evidence>
<dbReference type="SMART" id="SM00342">
    <property type="entry name" value="HTH_ARAC"/>
    <property type="match status" value="1"/>
</dbReference>
<accession>A0AAC9RKV2</accession>
<dbReference type="Gene3D" id="1.10.10.60">
    <property type="entry name" value="Homeodomain-like"/>
    <property type="match status" value="2"/>
</dbReference>
<dbReference type="GO" id="GO:0043565">
    <property type="term" value="F:sequence-specific DNA binding"/>
    <property type="evidence" value="ECO:0007669"/>
    <property type="project" value="InterPro"/>
</dbReference>
<dbReference type="InterPro" id="IPR050959">
    <property type="entry name" value="MarA-like"/>
</dbReference>
<dbReference type="InterPro" id="IPR009057">
    <property type="entry name" value="Homeodomain-like_sf"/>
</dbReference>
<feature type="domain" description="HTH araC/xylS-type" evidence="4">
    <location>
        <begin position="8"/>
        <end position="106"/>
    </location>
</feature>
<dbReference type="SMART" id="SM00871">
    <property type="entry name" value="AraC_E_bind"/>
    <property type="match status" value="1"/>
</dbReference>
<dbReference type="EMBL" id="CP020559">
    <property type="protein sequence ID" value="ARE87519.1"/>
    <property type="molecule type" value="Genomic_DNA"/>
</dbReference>
<evidence type="ECO:0000256" key="1">
    <source>
        <dbReference type="ARBA" id="ARBA00023015"/>
    </source>
</evidence>
<dbReference type="KEGG" id="cfm:BJL90_14875"/>
<dbReference type="Pfam" id="PF12833">
    <property type="entry name" value="HTH_18"/>
    <property type="match status" value="1"/>
</dbReference>
<dbReference type="PROSITE" id="PS00041">
    <property type="entry name" value="HTH_ARAC_FAMILY_1"/>
    <property type="match status" value="1"/>
</dbReference>
<dbReference type="InterPro" id="IPR010499">
    <property type="entry name" value="AraC_E-bd"/>
</dbReference>
<evidence type="ECO:0000313" key="5">
    <source>
        <dbReference type="EMBL" id="AOY77022.1"/>
    </source>
</evidence>
<dbReference type="PROSITE" id="PS01124">
    <property type="entry name" value="HTH_ARAC_FAMILY_2"/>
    <property type="match status" value="1"/>
</dbReference>
<reference evidence="6 8" key="2">
    <citation type="submission" date="2017-03" db="EMBL/GenBank/DDBJ databases">
        <title>Complete sequence of Clostridium formicaceticum DSM 92.</title>
        <authorList>
            <person name="Poehlein A."/>
            <person name="Karl M."/>
            <person name="Bengelsdorf F.R."/>
            <person name="Duerre P."/>
            <person name="Daniel R."/>
        </authorList>
    </citation>
    <scope>NUCLEOTIDE SEQUENCE [LARGE SCALE GENOMIC DNA]</scope>
    <source>
        <strain evidence="6 8">DSM 92</strain>
    </source>
</reference>
<dbReference type="AlphaFoldDB" id="A0AAC9RKV2"/>
<dbReference type="InterPro" id="IPR020449">
    <property type="entry name" value="Tscrpt_reg_AraC-type_HTH"/>
</dbReference>
<keyword evidence="1" id="KW-0805">Transcription regulation</keyword>
<dbReference type="InterPro" id="IPR029441">
    <property type="entry name" value="Cass2"/>
</dbReference>
<organism evidence="6 8">
    <name type="scientific">Clostridium formicaceticum</name>
    <dbReference type="NCBI Taxonomy" id="1497"/>
    <lineage>
        <taxon>Bacteria</taxon>
        <taxon>Bacillati</taxon>
        <taxon>Bacillota</taxon>
        <taxon>Clostridia</taxon>
        <taxon>Eubacteriales</taxon>
        <taxon>Clostridiaceae</taxon>
        <taxon>Clostridium</taxon>
    </lineage>
</organism>
<proteinExistence type="predicted"/>
<dbReference type="PRINTS" id="PR00032">
    <property type="entry name" value="HTHARAC"/>
</dbReference>
<keyword evidence="2" id="KW-0238">DNA-binding</keyword>
<dbReference type="Proteomes" id="UP000192478">
    <property type="component" value="Chromosome"/>
</dbReference>
<dbReference type="Gene3D" id="3.20.80.10">
    <property type="entry name" value="Regulatory factor, effector binding domain"/>
    <property type="match status" value="1"/>
</dbReference>
<evidence type="ECO:0000256" key="2">
    <source>
        <dbReference type="ARBA" id="ARBA00023125"/>
    </source>
</evidence>
<dbReference type="EMBL" id="CP017603">
    <property type="protein sequence ID" value="AOY77022.1"/>
    <property type="molecule type" value="Genomic_DNA"/>
</dbReference>
<dbReference type="RefSeq" id="WP_070969661.1">
    <property type="nucleotide sequence ID" value="NZ_CP017603.1"/>
</dbReference>
<evidence type="ECO:0000313" key="7">
    <source>
        <dbReference type="Proteomes" id="UP000177894"/>
    </source>
</evidence>
<keyword evidence="7" id="KW-1185">Reference proteome</keyword>
<dbReference type="InterPro" id="IPR011256">
    <property type="entry name" value="Reg_factor_effector_dom_sf"/>
</dbReference>
<reference evidence="5 7" key="1">
    <citation type="submission" date="2016-10" db="EMBL/GenBank/DDBJ databases">
        <title>Complete Genome Sequence of Acetogen Clostridium formicoaceticum ATCC 27076.</title>
        <authorList>
            <person name="Bao T."/>
            <person name="Cheng C."/>
            <person name="Zhao J."/>
            <person name="Yang S.-T."/>
            <person name="Wang J."/>
            <person name="Wang M."/>
        </authorList>
    </citation>
    <scope>NUCLEOTIDE SEQUENCE [LARGE SCALE GENOMIC DNA]</scope>
    <source>
        <strain evidence="5 7">ATCC 27076</strain>
    </source>
</reference>
<dbReference type="PANTHER" id="PTHR47504">
    <property type="entry name" value="RIGHT ORIGIN-BINDING PROTEIN"/>
    <property type="match status" value="1"/>
</dbReference>